<comment type="caution">
    <text evidence="5">The sequence shown here is derived from an EMBL/GenBank/DDBJ whole genome shotgun (WGS) entry which is preliminary data.</text>
</comment>
<reference evidence="5" key="1">
    <citation type="submission" date="2022-11" db="EMBL/GenBank/DDBJ databases">
        <authorList>
            <person name="Morgan W.R."/>
            <person name="Tartar A."/>
        </authorList>
    </citation>
    <scope>NUCLEOTIDE SEQUENCE</scope>
    <source>
        <strain evidence="5">ARSEF 373</strain>
    </source>
</reference>
<name>A0AAV2YT44_9STRA</name>
<feature type="domain" description="ODAD1 central coiled coil region" evidence="4">
    <location>
        <begin position="253"/>
        <end position="358"/>
    </location>
</feature>
<evidence type="ECO:0000313" key="5">
    <source>
        <dbReference type="EMBL" id="DAZ97260.1"/>
    </source>
</evidence>
<evidence type="ECO:0000256" key="1">
    <source>
        <dbReference type="ARBA" id="ARBA00023054"/>
    </source>
</evidence>
<feature type="coiled-coil region" evidence="2">
    <location>
        <begin position="127"/>
        <end position="208"/>
    </location>
</feature>
<accession>A0AAV2YT44</accession>
<evidence type="ECO:0000256" key="2">
    <source>
        <dbReference type="SAM" id="Coils"/>
    </source>
</evidence>
<gene>
    <name evidence="5" type="ORF">N0F65_009311</name>
</gene>
<dbReference type="Proteomes" id="UP001146120">
    <property type="component" value="Unassembled WGS sequence"/>
</dbReference>
<organism evidence="5 6">
    <name type="scientific">Lagenidium giganteum</name>
    <dbReference type="NCBI Taxonomy" id="4803"/>
    <lineage>
        <taxon>Eukaryota</taxon>
        <taxon>Sar</taxon>
        <taxon>Stramenopiles</taxon>
        <taxon>Oomycota</taxon>
        <taxon>Peronosporomycetes</taxon>
        <taxon>Pythiales</taxon>
        <taxon>Pythiaceae</taxon>
    </lineage>
</organism>
<sequence length="799" mass="87335">MGGGNNGSGEASDATDSSLAIALNADTTFGIIAGLAIAASHKLQQQEEEEEALSSNFLSLRRIKTAEDSTSRRRGLLSRGSTTNFSGVVGALGQGIDGNAALLSSSPSPNAQSVRSPLAASAKKYSVHEQRDVIRKLHERNQILKQELSIEYRDAKALLGQEKQKQVEYLQKTTATFLHKVEAARKNLVRVETLVAKKQHELDRLRQQLYAETTSVHHHNNSSNNSSNNNGGSDGANGNSSQTVGETAASVARRLRSLENRLELSLVKKNEMDSINKHLRAQIEKVRKDRIIFDGIYKKLERELSDCQQRYDASMDELQRATNAKEHVNNEILTIQLRADEEQRQYENEFRALKHEIEAFMREASERAPSRLLAPNYNITGTGSGNNNSATTSATAGTASAFLGGSELENGHGRPGDSSDDTLTRLTSLSSWKIAFDRVQSTTHENVVTKYDQAFEGIRQVAGMDDISQIAAEMLRKDEENFKRFKRVEELQREEVHLKAEAEQLTASIEAYKAQLGIATSTSQKQQYRALEARYQSAVDKNRAIDIEYDDMTTQLTRIKSSVHSIYSMLLHANYSKQVDDFGNGNPYLAVGSHSARDVTDTNLLEYLQAIETFTSSLMKKNHDAGMADGNNPTTNDVKSGGLQHGRLGEDDSSLAAMASSPVGHGPPTMSLDRSQKLRVQVPAFGGVNGVIVVPANALVPVGAPAIVGEEKAPSGPAGRAAPAPLQRRKTGRFELVSRKSFSQLQLPGMPPKTPPIGSDSTNVGVEDDEDERALTYEELRQHAAKNVVKRRADGGAYG</sequence>
<proteinExistence type="predicted"/>
<keyword evidence="1 2" id="KW-0175">Coiled coil</keyword>
<dbReference type="PANTHER" id="PTHR21694:SF18">
    <property type="entry name" value="COILED-COIL DOMAIN-CONTAINING PROTEIN 63"/>
    <property type="match status" value="1"/>
</dbReference>
<dbReference type="EMBL" id="DAKRPA010000141">
    <property type="protein sequence ID" value="DAZ97260.1"/>
    <property type="molecule type" value="Genomic_DNA"/>
</dbReference>
<evidence type="ECO:0000313" key="6">
    <source>
        <dbReference type="Proteomes" id="UP001146120"/>
    </source>
</evidence>
<feature type="compositionally biased region" description="Low complexity" evidence="3">
    <location>
        <begin position="221"/>
        <end position="241"/>
    </location>
</feature>
<evidence type="ECO:0000259" key="4">
    <source>
        <dbReference type="Pfam" id="PF21773"/>
    </source>
</evidence>
<evidence type="ECO:0000256" key="3">
    <source>
        <dbReference type="SAM" id="MobiDB-lite"/>
    </source>
</evidence>
<dbReference type="Pfam" id="PF21773">
    <property type="entry name" value="ODAD1_CC"/>
    <property type="match status" value="2"/>
</dbReference>
<feature type="region of interest" description="Disordered" evidence="3">
    <location>
        <begin position="624"/>
        <end position="649"/>
    </location>
</feature>
<dbReference type="PANTHER" id="PTHR21694">
    <property type="entry name" value="COILED-COIL DOMAIN-CONTAINING PROTEIN 63"/>
    <property type="match status" value="1"/>
</dbReference>
<feature type="region of interest" description="Disordered" evidence="3">
    <location>
        <begin position="744"/>
        <end position="774"/>
    </location>
</feature>
<feature type="region of interest" description="Disordered" evidence="3">
    <location>
        <begin position="709"/>
        <end position="732"/>
    </location>
</feature>
<reference evidence="5" key="2">
    <citation type="journal article" date="2023" name="Microbiol Resour">
        <title>Decontamination and Annotation of the Draft Genome Sequence of the Oomycete Lagenidium giganteum ARSEF 373.</title>
        <authorList>
            <person name="Morgan W.R."/>
            <person name="Tartar A."/>
        </authorList>
    </citation>
    <scope>NUCLEOTIDE SEQUENCE</scope>
    <source>
        <strain evidence="5">ARSEF 373</strain>
    </source>
</reference>
<protein>
    <recommendedName>
        <fullName evidence="4">ODAD1 central coiled coil region domain-containing protein</fullName>
    </recommendedName>
</protein>
<dbReference type="InterPro" id="IPR049258">
    <property type="entry name" value="ODAD1_CC"/>
</dbReference>
<feature type="region of interest" description="Disordered" evidence="3">
    <location>
        <begin position="214"/>
        <end position="249"/>
    </location>
</feature>
<dbReference type="InterPro" id="IPR051876">
    <property type="entry name" value="ODA-DC/CCD"/>
</dbReference>
<feature type="compositionally biased region" description="Low complexity" evidence="3">
    <location>
        <begin position="714"/>
        <end position="725"/>
    </location>
</feature>
<keyword evidence="6" id="KW-1185">Reference proteome</keyword>
<dbReference type="AlphaFoldDB" id="A0AAV2YT44"/>
<feature type="coiled-coil region" evidence="2">
    <location>
        <begin position="488"/>
        <end position="515"/>
    </location>
</feature>
<feature type="domain" description="ODAD1 central coiled coil region" evidence="4">
    <location>
        <begin position="440"/>
        <end position="569"/>
    </location>
</feature>
<feature type="coiled-coil region" evidence="2">
    <location>
        <begin position="297"/>
        <end position="363"/>
    </location>
</feature>